<dbReference type="InterPro" id="IPR029066">
    <property type="entry name" value="PLP-binding_barrel"/>
</dbReference>
<evidence type="ECO:0000259" key="2">
    <source>
        <dbReference type="Pfam" id="PF01168"/>
    </source>
</evidence>
<proteinExistence type="predicted"/>
<evidence type="ECO:0000256" key="1">
    <source>
        <dbReference type="ARBA" id="ARBA00022898"/>
    </source>
</evidence>
<dbReference type="SUPFAM" id="SSF51419">
    <property type="entry name" value="PLP-binding barrel"/>
    <property type="match status" value="1"/>
</dbReference>
<organism evidence="3">
    <name type="scientific">marine metagenome</name>
    <dbReference type="NCBI Taxonomy" id="408172"/>
    <lineage>
        <taxon>unclassified sequences</taxon>
        <taxon>metagenomes</taxon>
        <taxon>ecological metagenomes</taxon>
    </lineage>
</organism>
<gene>
    <name evidence="3" type="ORF">METZ01_LOCUS306252</name>
</gene>
<accession>A0A382MYK1</accession>
<protein>
    <recommendedName>
        <fullName evidence="2">Alanine racemase N-terminal domain-containing protein</fullName>
    </recommendedName>
</protein>
<sequence>MNHISPLINHGHIHFGENKIQEALTKWTHIKQDFSQIKLHMIGKLQSNKVKFALSLFDYIHSLDNLKLAEKIAKEELKQNKKIKIFIQVNIGEEEQKNGVFPNKLESFYKICSQDLGLNIIGLMCLPPMNKNVESYFAKMLNLRNTVDLPDLSMGMSEDYLNALNYQANYLRIGSKIFGNRS</sequence>
<dbReference type="GO" id="GO:0030170">
    <property type="term" value="F:pyridoxal phosphate binding"/>
    <property type="evidence" value="ECO:0007669"/>
    <property type="project" value="InterPro"/>
</dbReference>
<dbReference type="PIRSF" id="PIRSF004848">
    <property type="entry name" value="YBL036c_PLPDEIII"/>
    <property type="match status" value="1"/>
</dbReference>
<dbReference type="AlphaFoldDB" id="A0A382MYK1"/>
<dbReference type="PANTHER" id="PTHR10146">
    <property type="entry name" value="PROLINE SYNTHETASE CO-TRANSCRIBED BACTERIAL HOMOLOG PROTEIN"/>
    <property type="match status" value="1"/>
</dbReference>
<dbReference type="InterPro" id="IPR011078">
    <property type="entry name" value="PyrdxlP_homeostasis"/>
</dbReference>
<dbReference type="EMBL" id="UINC01096480">
    <property type="protein sequence ID" value="SVC53398.1"/>
    <property type="molecule type" value="Genomic_DNA"/>
</dbReference>
<dbReference type="InterPro" id="IPR001608">
    <property type="entry name" value="Ala_racemase_N"/>
</dbReference>
<dbReference type="Pfam" id="PF01168">
    <property type="entry name" value="Ala_racemase_N"/>
    <property type="match status" value="1"/>
</dbReference>
<reference evidence="3" key="1">
    <citation type="submission" date="2018-05" db="EMBL/GenBank/DDBJ databases">
        <authorList>
            <person name="Lanie J.A."/>
            <person name="Ng W.-L."/>
            <person name="Kazmierczak K.M."/>
            <person name="Andrzejewski T.M."/>
            <person name="Davidsen T.M."/>
            <person name="Wayne K.J."/>
            <person name="Tettelin H."/>
            <person name="Glass J.I."/>
            <person name="Rusch D."/>
            <person name="Podicherti R."/>
            <person name="Tsui H.-C.T."/>
            <person name="Winkler M.E."/>
        </authorList>
    </citation>
    <scope>NUCLEOTIDE SEQUENCE</scope>
</reference>
<dbReference type="NCBIfam" id="TIGR00044">
    <property type="entry name" value="YggS family pyridoxal phosphate-dependent enzyme"/>
    <property type="match status" value="1"/>
</dbReference>
<keyword evidence="1" id="KW-0663">Pyridoxal phosphate</keyword>
<dbReference type="FunFam" id="3.20.20.10:FF:000018">
    <property type="entry name" value="Pyridoxal phosphate homeostasis protein"/>
    <property type="match status" value="1"/>
</dbReference>
<dbReference type="Gene3D" id="3.20.20.10">
    <property type="entry name" value="Alanine racemase"/>
    <property type="match status" value="1"/>
</dbReference>
<dbReference type="CDD" id="cd00635">
    <property type="entry name" value="PLPDE_III_YBL036c_like"/>
    <property type="match status" value="1"/>
</dbReference>
<dbReference type="PANTHER" id="PTHR10146:SF14">
    <property type="entry name" value="PYRIDOXAL PHOSPHATE HOMEOSTASIS PROTEIN"/>
    <property type="match status" value="1"/>
</dbReference>
<evidence type="ECO:0000313" key="3">
    <source>
        <dbReference type="EMBL" id="SVC53398.1"/>
    </source>
</evidence>
<name>A0A382MYK1_9ZZZZ</name>
<feature type="domain" description="Alanine racemase N-terminal" evidence="2">
    <location>
        <begin position="7"/>
        <end position="180"/>
    </location>
</feature>